<dbReference type="GO" id="GO:0030313">
    <property type="term" value="C:cell envelope"/>
    <property type="evidence" value="ECO:0007669"/>
    <property type="project" value="UniProtKB-SubCell"/>
</dbReference>
<dbReference type="EMBL" id="PRLP01000109">
    <property type="protein sequence ID" value="PPC75114.1"/>
    <property type="molecule type" value="Genomic_DNA"/>
</dbReference>
<reference evidence="6 7" key="1">
    <citation type="submission" date="2018-02" db="EMBL/GenBank/DDBJ databases">
        <title>novel marine gammaproteobacteria from coastal saline agro ecosystem.</title>
        <authorList>
            <person name="Krishnan R."/>
            <person name="Ramesh Kumar N."/>
        </authorList>
    </citation>
    <scope>NUCLEOTIDE SEQUENCE [LARGE SCALE GENOMIC DNA]</scope>
    <source>
        <strain evidence="6 7">228</strain>
    </source>
</reference>
<gene>
    <name evidence="6" type="ORF">C4K68_22385</name>
</gene>
<evidence type="ECO:0000259" key="4">
    <source>
        <dbReference type="Pfam" id="PF25876"/>
    </source>
</evidence>
<name>A0A2S5KJV0_9PROT</name>
<organism evidence="6 7">
    <name type="scientific">Proteobacteria bacterium 228</name>
    <dbReference type="NCBI Taxonomy" id="2083153"/>
    <lineage>
        <taxon>Bacteria</taxon>
        <taxon>Pseudomonadati</taxon>
        <taxon>Pseudomonadota</taxon>
    </lineage>
</organism>
<evidence type="ECO:0000256" key="3">
    <source>
        <dbReference type="SAM" id="Phobius"/>
    </source>
</evidence>
<dbReference type="PANTHER" id="PTHR30386">
    <property type="entry name" value="MEMBRANE FUSION SUBUNIT OF EMRAB-TOLC MULTIDRUG EFFLUX PUMP"/>
    <property type="match status" value="1"/>
</dbReference>
<dbReference type="InterPro" id="IPR058624">
    <property type="entry name" value="MdtA-like_HH"/>
</dbReference>
<evidence type="ECO:0000256" key="2">
    <source>
        <dbReference type="SAM" id="MobiDB-lite"/>
    </source>
</evidence>
<dbReference type="AlphaFoldDB" id="A0A2S5KJV0"/>
<dbReference type="Proteomes" id="UP000238196">
    <property type="component" value="Unassembled WGS sequence"/>
</dbReference>
<dbReference type="Gene3D" id="2.40.30.170">
    <property type="match status" value="1"/>
</dbReference>
<dbReference type="Pfam" id="PF25917">
    <property type="entry name" value="BSH_RND"/>
    <property type="match status" value="1"/>
</dbReference>
<dbReference type="InterPro" id="IPR050739">
    <property type="entry name" value="MFP"/>
</dbReference>
<dbReference type="GO" id="GO:0055085">
    <property type="term" value="P:transmembrane transport"/>
    <property type="evidence" value="ECO:0007669"/>
    <property type="project" value="InterPro"/>
</dbReference>
<evidence type="ECO:0000313" key="6">
    <source>
        <dbReference type="EMBL" id="PPC75114.1"/>
    </source>
</evidence>
<evidence type="ECO:0000313" key="7">
    <source>
        <dbReference type="Proteomes" id="UP000238196"/>
    </source>
</evidence>
<comment type="subcellular location">
    <subcellularLocation>
        <location evidence="1">Cell envelope</location>
    </subcellularLocation>
</comment>
<keyword evidence="3" id="KW-0812">Transmembrane</keyword>
<dbReference type="InterPro" id="IPR058625">
    <property type="entry name" value="MdtA-like_BSH"/>
</dbReference>
<sequence>MSQHDQPQTHTSEPAAAAPRQTARKRMFSLLLLVVIAAAAGYGVWWYLQASRYISTDNAYAAVEISEITPAVGGTVQEVKVVDTQTVHQGDVLVVIDDRDARLALQQTEAELASAVRRVRGYYANDLGLKAQIAARDADEQRAEAQLAAAEADFKRADVDLKRREALKGSGSVSGDELTSAQNAYATAKANLAVARASAEQAKANQQAAQGSREANTVLIDNTTVDAHPEVALARARRDQARLDLERTLVRAPVDGIVAKRQVQVGQRIQAGAQLLSIVPLQKMHVDANFKEDELPEVKVGQSAEVIADLYGDKVVYHGTVAGFSGGTGAAFAAIPAQNATGNWIKVVQRLPVRIELDAVDLTAHPLRVGLSMDVTIDTHSTPR</sequence>
<proteinExistence type="predicted"/>
<keyword evidence="3" id="KW-0472">Membrane</keyword>
<dbReference type="Gene3D" id="2.40.50.100">
    <property type="match status" value="1"/>
</dbReference>
<feature type="domain" description="Multidrug resistance protein MdtA-like alpha-helical hairpin" evidence="4">
    <location>
        <begin position="140"/>
        <end position="205"/>
    </location>
</feature>
<feature type="region of interest" description="Disordered" evidence="2">
    <location>
        <begin position="1"/>
        <end position="20"/>
    </location>
</feature>
<feature type="compositionally biased region" description="Polar residues" evidence="2">
    <location>
        <begin position="1"/>
        <end position="12"/>
    </location>
</feature>
<keyword evidence="3" id="KW-1133">Transmembrane helix</keyword>
<dbReference type="SUPFAM" id="SSF111369">
    <property type="entry name" value="HlyD-like secretion proteins"/>
    <property type="match status" value="2"/>
</dbReference>
<comment type="caution">
    <text evidence="6">The sequence shown here is derived from an EMBL/GenBank/DDBJ whole genome shotgun (WGS) entry which is preliminary data.</text>
</comment>
<feature type="transmembrane region" description="Helical" evidence="3">
    <location>
        <begin position="28"/>
        <end position="48"/>
    </location>
</feature>
<accession>A0A2S5KJV0</accession>
<dbReference type="Gene3D" id="1.10.287.470">
    <property type="entry name" value="Helix hairpin bin"/>
    <property type="match status" value="2"/>
</dbReference>
<dbReference type="Pfam" id="PF25876">
    <property type="entry name" value="HH_MFP_RND"/>
    <property type="match status" value="1"/>
</dbReference>
<dbReference type="OrthoDB" id="9811754at2"/>
<evidence type="ECO:0000259" key="5">
    <source>
        <dbReference type="Pfam" id="PF25917"/>
    </source>
</evidence>
<evidence type="ECO:0000256" key="1">
    <source>
        <dbReference type="ARBA" id="ARBA00004196"/>
    </source>
</evidence>
<protein>
    <submittedName>
        <fullName evidence="6">EmrA/EmrK family multidrug efflux transporter periplasmic adaptor subunit</fullName>
    </submittedName>
</protein>
<feature type="domain" description="Multidrug resistance protein MdtA-like barrel-sandwich hybrid" evidence="5">
    <location>
        <begin position="65"/>
        <end position="279"/>
    </location>
</feature>
<dbReference type="PANTHER" id="PTHR30386:SF19">
    <property type="entry name" value="MULTIDRUG EXPORT PROTEIN EMRA-RELATED"/>
    <property type="match status" value="1"/>
</dbReference>